<evidence type="ECO:0000313" key="10">
    <source>
        <dbReference type="Proteomes" id="UP000223968"/>
    </source>
</evidence>
<protein>
    <recommendedName>
        <fullName evidence="7">U3 small nucleolar ribonucleoprotein protein MPP10</fullName>
    </recommendedName>
</protein>
<feature type="compositionally biased region" description="Acidic residues" evidence="8">
    <location>
        <begin position="131"/>
        <end position="150"/>
    </location>
</feature>
<feature type="region of interest" description="Disordered" evidence="8">
    <location>
        <begin position="611"/>
        <end position="649"/>
    </location>
</feature>
<feature type="compositionally biased region" description="Basic and acidic residues" evidence="8">
    <location>
        <begin position="478"/>
        <end position="491"/>
    </location>
</feature>
<dbReference type="Proteomes" id="UP000223968">
    <property type="component" value="Unassembled WGS sequence"/>
</dbReference>
<evidence type="ECO:0000256" key="5">
    <source>
        <dbReference type="ARBA" id="ARBA00023274"/>
    </source>
</evidence>
<dbReference type="PIRSF" id="PIRSF017300">
    <property type="entry name" value="snoRNP_Mpp10"/>
    <property type="match status" value="1"/>
</dbReference>
<evidence type="ECO:0000313" key="9">
    <source>
        <dbReference type="EMBL" id="PGG97968.1"/>
    </source>
</evidence>
<dbReference type="GO" id="GO:0005732">
    <property type="term" value="C:sno(s)RNA-containing ribonucleoprotein complex"/>
    <property type="evidence" value="ECO:0007669"/>
    <property type="project" value="UniProtKB-UniRule"/>
</dbReference>
<keyword evidence="4 7" id="KW-0539">Nucleus</keyword>
<feature type="compositionally biased region" description="Acidic residues" evidence="8">
    <location>
        <begin position="261"/>
        <end position="275"/>
    </location>
</feature>
<feature type="region of interest" description="Disordered" evidence="8">
    <location>
        <begin position="45"/>
        <end position="67"/>
    </location>
</feature>
<reference evidence="9 10" key="1">
    <citation type="submission" date="2017-10" db="EMBL/GenBank/DDBJ databases">
        <title>Comparative genomics in systemic dimorphic fungi from Ajellomycetaceae.</title>
        <authorList>
            <person name="Munoz J.F."/>
            <person name="Mcewen J.G."/>
            <person name="Clay O.K."/>
            <person name="Cuomo C.A."/>
        </authorList>
    </citation>
    <scope>NUCLEOTIDE SEQUENCE [LARGE SCALE GENOMIC DNA]</scope>
    <source>
        <strain evidence="9 10">UAMH5409</strain>
    </source>
</reference>
<name>A0A2B7WN39_9EURO</name>
<feature type="compositionally biased region" description="Acidic residues" evidence="8">
    <location>
        <begin position="284"/>
        <end position="293"/>
    </location>
</feature>
<dbReference type="STRING" id="1447875.A0A2B7WN39"/>
<comment type="caution">
    <text evidence="9">The sequence shown here is derived from an EMBL/GenBank/DDBJ whole genome shotgun (WGS) entry which is preliminary data.</text>
</comment>
<feature type="compositionally biased region" description="Acidic residues" evidence="8">
    <location>
        <begin position="355"/>
        <end position="370"/>
    </location>
</feature>
<comment type="similarity">
    <text evidence="6 7">Belongs to the MPP10 family.</text>
</comment>
<dbReference type="PANTHER" id="PTHR17039">
    <property type="entry name" value="U3 SMALL NUCLEOLAR RIBONUCLEOPROTEIN PROTEIN MPP10"/>
    <property type="match status" value="1"/>
</dbReference>
<dbReference type="Pfam" id="PF04006">
    <property type="entry name" value="Mpp10"/>
    <property type="match status" value="1"/>
</dbReference>
<feature type="compositionally biased region" description="Acidic residues" evidence="8">
    <location>
        <begin position="160"/>
        <end position="179"/>
    </location>
</feature>
<feature type="region of interest" description="Disordered" evidence="8">
    <location>
        <begin position="316"/>
        <end position="393"/>
    </location>
</feature>
<proteinExistence type="inferred from homology"/>
<dbReference type="GO" id="GO:0032040">
    <property type="term" value="C:small-subunit processome"/>
    <property type="evidence" value="ECO:0007669"/>
    <property type="project" value="TreeGrafter"/>
</dbReference>
<feature type="compositionally biased region" description="Basic and acidic residues" evidence="8">
    <location>
        <begin position="376"/>
        <end position="393"/>
    </location>
</feature>
<accession>A0A2B7WN39</accession>
<evidence type="ECO:0000256" key="7">
    <source>
        <dbReference type="PIRNR" id="PIRNR017300"/>
    </source>
</evidence>
<evidence type="ECO:0000256" key="6">
    <source>
        <dbReference type="ARBA" id="ARBA00029455"/>
    </source>
</evidence>
<keyword evidence="2 7" id="KW-0690">Ribosome biogenesis</keyword>
<evidence type="ECO:0000256" key="3">
    <source>
        <dbReference type="ARBA" id="ARBA00022552"/>
    </source>
</evidence>
<comment type="function">
    <text evidence="7">Involved in nucleolar processing of pre-18S ribosomal RNA.</text>
</comment>
<gene>
    <name evidence="9" type="ORF">AJ79_09023</name>
</gene>
<evidence type="ECO:0000256" key="1">
    <source>
        <dbReference type="ARBA" id="ARBA00004604"/>
    </source>
</evidence>
<organism evidence="9 10">
    <name type="scientific">Helicocarpus griseus UAMH5409</name>
    <dbReference type="NCBI Taxonomy" id="1447875"/>
    <lineage>
        <taxon>Eukaryota</taxon>
        <taxon>Fungi</taxon>
        <taxon>Dikarya</taxon>
        <taxon>Ascomycota</taxon>
        <taxon>Pezizomycotina</taxon>
        <taxon>Eurotiomycetes</taxon>
        <taxon>Eurotiomycetidae</taxon>
        <taxon>Onygenales</taxon>
        <taxon>Ajellomycetaceae</taxon>
        <taxon>Helicocarpus</taxon>
    </lineage>
</organism>
<feature type="region of interest" description="Disordered" evidence="8">
    <location>
        <begin position="231"/>
        <end position="302"/>
    </location>
</feature>
<keyword evidence="3 7" id="KW-0698">rRNA processing</keyword>
<evidence type="ECO:0000256" key="8">
    <source>
        <dbReference type="SAM" id="MobiDB-lite"/>
    </source>
</evidence>
<dbReference type="OrthoDB" id="445326at2759"/>
<feature type="region of interest" description="Disordered" evidence="8">
    <location>
        <begin position="110"/>
        <end position="216"/>
    </location>
</feature>
<evidence type="ECO:0000256" key="4">
    <source>
        <dbReference type="ARBA" id="ARBA00023242"/>
    </source>
</evidence>
<dbReference type="AlphaFoldDB" id="A0A2B7WN39"/>
<comment type="subcellular location">
    <subcellularLocation>
        <location evidence="1 7">Nucleus</location>
        <location evidence="1 7">Nucleolus</location>
    </subcellularLocation>
</comment>
<feature type="compositionally biased region" description="Basic residues" evidence="8">
    <location>
        <begin position="618"/>
        <end position="633"/>
    </location>
</feature>
<evidence type="ECO:0000256" key="2">
    <source>
        <dbReference type="ARBA" id="ARBA00022517"/>
    </source>
</evidence>
<feature type="compositionally biased region" description="Acidic residues" evidence="8">
    <location>
        <begin position="237"/>
        <end position="247"/>
    </location>
</feature>
<keyword evidence="10" id="KW-1185">Reference proteome</keyword>
<dbReference type="InterPro" id="IPR012173">
    <property type="entry name" value="Mpp10"/>
</dbReference>
<dbReference type="GO" id="GO:0006364">
    <property type="term" value="P:rRNA processing"/>
    <property type="evidence" value="ECO:0007669"/>
    <property type="project" value="UniProtKB-KW"/>
</dbReference>
<feature type="region of interest" description="Disordered" evidence="8">
    <location>
        <begin position="467"/>
        <end position="491"/>
    </location>
</feature>
<dbReference type="EMBL" id="PDNB01000235">
    <property type="protein sequence ID" value="PGG97968.1"/>
    <property type="molecule type" value="Genomic_DNA"/>
</dbReference>
<dbReference type="PANTHER" id="PTHR17039:SF0">
    <property type="entry name" value="U3 SMALL NUCLEOLAR RIBONUCLEOPROTEIN PROTEIN MPP10"/>
    <property type="match status" value="1"/>
</dbReference>
<dbReference type="GO" id="GO:0034457">
    <property type="term" value="C:Mpp10 complex"/>
    <property type="evidence" value="ECO:0007669"/>
    <property type="project" value="UniProtKB-UniRule"/>
</dbReference>
<keyword evidence="5 7" id="KW-0687">Ribonucleoprotein</keyword>
<sequence>MVTEITQLLSSTPELFLKPTTSLHTEWATAAKRFLDPLASDITKTHRRRLQEKRKRKGADRPRPSNAQILHLREIHANGFTARQIWEQANRVLKASAQDTAQGLSLLRDTGEESTLSQHSPHKKSRGNHGEEDELDIDKEDEGDSEDLASDDLHSAQDGEFAEDNSDEEENGTDDEDSMSIDADQRGSRSHHEKSTSAGDVEFVADPNNLNDGFFSIDDFNAQTALFERKDAKGLQDDDEDDDDEPVDWNADPLASGQMQQDDEDEDEDEDDANDDGGGSNPELMDEDGDFDQSEMGLIGDNANDIKYADFFEPPPLKALKRKSGGSSKPRSPTPEEEVEAGIQRAISDVQRDLFDDDMSDNEEMDDSDDQGSGNRKGEPLSTHERRQAKLTDEIRRLEAANVSKKEWMLAGEAKSADRPMNSLIEEDLEFERVGKPVPVISNEISDDIESLIKRRILAKDFDEVPRRQPFIPGNEGPQKREQFTLDETKPQKSLAELYEEDHLRKTDSAFVDSKSAKLKAEHDEIAQLWNNISSQLDTLSSWHHRPKPPQASINVVTNVATISMEDVRPTGGSGVDTAGMLAPQEVYAPGDEGKARGEIVLKSGAALSKEEMSREAKLRRRRREKQKLKKNSSRPAPAGKQAEKQKVVSDLTKGGVKVIGKQGDLKDVYGNKVASNEGKGQVGFKL</sequence>
<feature type="compositionally biased region" description="Basic residues" evidence="8">
    <location>
        <begin position="45"/>
        <end position="58"/>
    </location>
</feature>